<dbReference type="Proteomes" id="UP000664169">
    <property type="component" value="Unassembled WGS sequence"/>
</dbReference>
<keyword evidence="3" id="KW-0460">Magnesium</keyword>
<feature type="region of interest" description="Disordered" evidence="5">
    <location>
        <begin position="1"/>
        <end position="44"/>
    </location>
</feature>
<dbReference type="EMBL" id="CAJPDQ010000003">
    <property type="protein sequence ID" value="CAF9907420.1"/>
    <property type="molecule type" value="Genomic_DNA"/>
</dbReference>
<dbReference type="SUPFAM" id="SSF48576">
    <property type="entry name" value="Terpenoid synthases"/>
    <property type="match status" value="1"/>
</dbReference>
<feature type="compositionally biased region" description="Low complexity" evidence="5">
    <location>
        <begin position="1"/>
        <end position="13"/>
    </location>
</feature>
<dbReference type="PANTHER" id="PTHR12001:SF44">
    <property type="entry name" value="GERANYLGERANYL PYROPHOSPHATE SYNTHASE"/>
    <property type="match status" value="1"/>
</dbReference>
<dbReference type="AlphaFoldDB" id="A0A8H3I4W4"/>
<gene>
    <name evidence="6" type="ORF">GOMPHAMPRED_005102</name>
</gene>
<dbReference type="SFLD" id="SFLDS00005">
    <property type="entry name" value="Isoprenoid_Synthase_Type_I"/>
    <property type="match status" value="1"/>
</dbReference>
<organism evidence="6 7">
    <name type="scientific">Gomphillus americanus</name>
    <dbReference type="NCBI Taxonomy" id="1940652"/>
    <lineage>
        <taxon>Eukaryota</taxon>
        <taxon>Fungi</taxon>
        <taxon>Dikarya</taxon>
        <taxon>Ascomycota</taxon>
        <taxon>Pezizomycotina</taxon>
        <taxon>Lecanoromycetes</taxon>
        <taxon>OSLEUM clade</taxon>
        <taxon>Ostropomycetidae</taxon>
        <taxon>Ostropales</taxon>
        <taxon>Graphidaceae</taxon>
        <taxon>Gomphilloideae</taxon>
        <taxon>Gomphillus</taxon>
    </lineage>
</organism>
<dbReference type="InterPro" id="IPR008949">
    <property type="entry name" value="Isoprenoid_synthase_dom_sf"/>
</dbReference>
<evidence type="ECO:0000313" key="7">
    <source>
        <dbReference type="Proteomes" id="UP000664169"/>
    </source>
</evidence>
<feature type="compositionally biased region" description="Polar residues" evidence="5">
    <location>
        <begin position="14"/>
        <end position="33"/>
    </location>
</feature>
<proteinExistence type="inferred from homology"/>
<evidence type="ECO:0000256" key="1">
    <source>
        <dbReference type="ARBA" id="ARBA00022679"/>
    </source>
</evidence>
<evidence type="ECO:0000256" key="4">
    <source>
        <dbReference type="RuleBase" id="RU004466"/>
    </source>
</evidence>
<evidence type="ECO:0000256" key="3">
    <source>
        <dbReference type="ARBA" id="ARBA00022842"/>
    </source>
</evidence>
<dbReference type="GO" id="GO:0008299">
    <property type="term" value="P:isoprenoid biosynthetic process"/>
    <property type="evidence" value="ECO:0007669"/>
    <property type="project" value="InterPro"/>
</dbReference>
<dbReference type="PROSITE" id="PS00723">
    <property type="entry name" value="POLYPRENYL_SYNTHASE_1"/>
    <property type="match status" value="1"/>
</dbReference>
<dbReference type="PROSITE" id="PS00444">
    <property type="entry name" value="POLYPRENYL_SYNTHASE_2"/>
    <property type="match status" value="1"/>
</dbReference>
<dbReference type="Pfam" id="PF00348">
    <property type="entry name" value="polyprenyl_synt"/>
    <property type="match status" value="1"/>
</dbReference>
<name>A0A8H3I4W4_9LECA</name>
<dbReference type="GO" id="GO:0046872">
    <property type="term" value="F:metal ion binding"/>
    <property type="evidence" value="ECO:0007669"/>
    <property type="project" value="UniProtKB-KW"/>
</dbReference>
<dbReference type="OrthoDB" id="6921389at2759"/>
<evidence type="ECO:0000256" key="2">
    <source>
        <dbReference type="ARBA" id="ARBA00022723"/>
    </source>
</evidence>
<dbReference type="PANTHER" id="PTHR12001">
    <property type="entry name" value="GERANYLGERANYL PYROPHOSPHATE SYNTHASE"/>
    <property type="match status" value="1"/>
</dbReference>
<evidence type="ECO:0000256" key="5">
    <source>
        <dbReference type="SAM" id="MobiDB-lite"/>
    </source>
</evidence>
<reference evidence="6" key="1">
    <citation type="submission" date="2021-03" db="EMBL/GenBank/DDBJ databases">
        <authorList>
            <person name="Tagirdzhanova G."/>
        </authorList>
    </citation>
    <scope>NUCLEOTIDE SEQUENCE</scope>
</reference>
<dbReference type="GO" id="GO:0004659">
    <property type="term" value="F:prenyltransferase activity"/>
    <property type="evidence" value="ECO:0007669"/>
    <property type="project" value="InterPro"/>
</dbReference>
<dbReference type="InterPro" id="IPR000092">
    <property type="entry name" value="Polyprenyl_synt"/>
</dbReference>
<evidence type="ECO:0008006" key="8">
    <source>
        <dbReference type="Google" id="ProtNLM"/>
    </source>
</evidence>
<dbReference type="GO" id="GO:0043386">
    <property type="term" value="P:mycotoxin biosynthetic process"/>
    <property type="evidence" value="ECO:0007669"/>
    <property type="project" value="UniProtKB-ARBA"/>
</dbReference>
<dbReference type="GO" id="GO:0046165">
    <property type="term" value="P:alcohol biosynthetic process"/>
    <property type="evidence" value="ECO:0007669"/>
    <property type="project" value="UniProtKB-ARBA"/>
</dbReference>
<evidence type="ECO:0000313" key="6">
    <source>
        <dbReference type="EMBL" id="CAF9907420.1"/>
    </source>
</evidence>
<dbReference type="CDD" id="cd00685">
    <property type="entry name" value="Trans_IPPS_HT"/>
    <property type="match status" value="1"/>
</dbReference>
<sequence>MSTSNPPSSSSTTGQSKELTSPNAIPPRTSSAGPSRLSVAPTSAKSVMKPLAEGSWMASHRRMSGSAIIAEGLAMRTIPEDTFRGDGATWTGAKEKLVLGPYDYLYERPGKDIRKTMIAAFNIWLKVPEDRLDIINKVVGMLHTASLLIDDIEDSSYLRRGIPVAHHIFGTAQTLNSANYVYFLALQELQKLENPRFTEIYAEELINLHRGQGMDLYWRDTLTCPTEDDYIEMVGNKTGGLFRLAVKLMMAESSVQKDFSQLVTLIGVIFQVRDDYLNLSHANYTHNKGLCEDLTEGKFSFPIIHAIRADQSNVQLINILKQKPKEDAVKKYAVDYMDRMGSFAYCRKVVRELVDRALAIITELEKGGVSDEGNAVKEIVSKMILDEP</sequence>
<keyword evidence="7" id="KW-1185">Reference proteome</keyword>
<dbReference type="Gene3D" id="1.10.600.10">
    <property type="entry name" value="Farnesyl Diphosphate Synthase"/>
    <property type="match status" value="1"/>
</dbReference>
<accession>A0A8H3I4W4</accession>
<keyword evidence="1 4" id="KW-0808">Transferase</keyword>
<protein>
    <recommendedName>
        <fullName evidence="8">Geranylgeranyl diphosphate synthase</fullName>
    </recommendedName>
</protein>
<dbReference type="InterPro" id="IPR033749">
    <property type="entry name" value="Polyprenyl_synt_CS"/>
</dbReference>
<comment type="similarity">
    <text evidence="4">Belongs to the FPP/GGPP synthase family.</text>
</comment>
<comment type="caution">
    <text evidence="6">The sequence shown here is derived from an EMBL/GenBank/DDBJ whole genome shotgun (WGS) entry which is preliminary data.</text>
</comment>
<keyword evidence="2" id="KW-0479">Metal-binding</keyword>